<comment type="caution">
    <text evidence="3">The sequence shown here is derived from an EMBL/GenBank/DDBJ whole genome shotgun (WGS) entry which is preliminary data.</text>
</comment>
<dbReference type="RefSeq" id="WP_320685167.1">
    <property type="nucleotide sequence ID" value="NZ_JAXBLV010000019.1"/>
</dbReference>
<dbReference type="EMBL" id="JAXBLV010000019">
    <property type="protein sequence ID" value="MDY3558204.1"/>
    <property type="molecule type" value="Genomic_DNA"/>
</dbReference>
<keyword evidence="4" id="KW-1185">Reference proteome</keyword>
<feature type="chain" id="PRO_5045961750" evidence="1">
    <location>
        <begin position="20"/>
        <end position="243"/>
    </location>
</feature>
<dbReference type="SUPFAM" id="SSF52949">
    <property type="entry name" value="Macro domain-like"/>
    <property type="match status" value="1"/>
</dbReference>
<evidence type="ECO:0000313" key="4">
    <source>
        <dbReference type="Proteomes" id="UP001272242"/>
    </source>
</evidence>
<feature type="domain" description="Peptidase M17 leucyl aminopeptidase N-terminal" evidence="2">
    <location>
        <begin position="67"/>
        <end position="186"/>
    </location>
</feature>
<feature type="signal peptide" evidence="1">
    <location>
        <begin position="1"/>
        <end position="19"/>
    </location>
</feature>
<evidence type="ECO:0000256" key="1">
    <source>
        <dbReference type="SAM" id="SignalP"/>
    </source>
</evidence>
<sequence>MFRAALVAFATLFAPSAVPARGDDANAVKETVVAGPGPVALKVRMEGPYTADVPLQVVCYFKYTEAGAKKMTGAPVELDKHLGGVIAALRERGEFAGDELETVLITPPEGDIKAKALLLVGLGEEGKLSLQLMERVGRVAAREAVRLGAKKVAFAPLLRDQGNDKFKTGDVEAAVVRGALTAYDTERRLQKEGLGKGATIEEWWVEAGPAYYDETVAGVKQAVAGATELIKARNAAPYTSKGK</sequence>
<proteinExistence type="predicted"/>
<keyword evidence="1" id="KW-0732">Signal</keyword>
<gene>
    <name evidence="3" type="ORF">R5W23_002494</name>
</gene>
<accession>A0ABU5ESH7</accession>
<dbReference type="Proteomes" id="UP001272242">
    <property type="component" value="Unassembled WGS sequence"/>
</dbReference>
<dbReference type="InterPro" id="IPR008283">
    <property type="entry name" value="Peptidase_M17_N"/>
</dbReference>
<dbReference type="Pfam" id="PF02789">
    <property type="entry name" value="Peptidase_M17_N"/>
    <property type="match status" value="1"/>
</dbReference>
<dbReference type="InterPro" id="IPR043472">
    <property type="entry name" value="Macro_dom-like"/>
</dbReference>
<organism evidence="3 4">
    <name type="scientific">Gemmata algarum</name>
    <dbReference type="NCBI Taxonomy" id="2975278"/>
    <lineage>
        <taxon>Bacteria</taxon>
        <taxon>Pseudomonadati</taxon>
        <taxon>Planctomycetota</taxon>
        <taxon>Planctomycetia</taxon>
        <taxon>Gemmatales</taxon>
        <taxon>Gemmataceae</taxon>
        <taxon>Gemmata</taxon>
    </lineage>
</organism>
<evidence type="ECO:0000313" key="3">
    <source>
        <dbReference type="EMBL" id="MDY3558204.1"/>
    </source>
</evidence>
<name>A0ABU5ESH7_9BACT</name>
<dbReference type="Gene3D" id="3.40.220.10">
    <property type="entry name" value="Leucine Aminopeptidase, subunit E, domain 1"/>
    <property type="match status" value="1"/>
</dbReference>
<protein>
    <submittedName>
        <fullName evidence="3">Peptidase M17</fullName>
    </submittedName>
</protein>
<evidence type="ECO:0000259" key="2">
    <source>
        <dbReference type="Pfam" id="PF02789"/>
    </source>
</evidence>
<reference evidence="4" key="1">
    <citation type="journal article" date="2023" name="Mar. Drugs">
        <title>Gemmata algarum, a Novel Planctomycete Isolated from an Algal Mat, Displays Antimicrobial Activity.</title>
        <authorList>
            <person name="Kumar G."/>
            <person name="Kallscheuer N."/>
            <person name="Kashif M."/>
            <person name="Ahamad S."/>
            <person name="Jagadeeshwari U."/>
            <person name="Pannikurungottu S."/>
            <person name="Haufschild T."/>
            <person name="Kabuu M."/>
            <person name="Sasikala C."/>
            <person name="Jogler C."/>
            <person name="Ramana C."/>
        </authorList>
    </citation>
    <scope>NUCLEOTIDE SEQUENCE [LARGE SCALE GENOMIC DNA]</scope>
    <source>
        <strain evidence="4">JC673</strain>
    </source>
</reference>